<dbReference type="RefSeq" id="WP_149036415.1">
    <property type="nucleotide sequence ID" value="NZ_CP011310.1"/>
</dbReference>
<proteinExistence type="predicted"/>
<keyword evidence="1" id="KW-0472">Membrane</keyword>
<evidence type="ECO:0008006" key="4">
    <source>
        <dbReference type="Google" id="ProtNLM"/>
    </source>
</evidence>
<dbReference type="OrthoDB" id="8266279at2"/>
<feature type="transmembrane region" description="Helical" evidence="1">
    <location>
        <begin position="32"/>
        <end position="49"/>
    </location>
</feature>
<feature type="transmembrane region" description="Helical" evidence="1">
    <location>
        <begin position="315"/>
        <end position="334"/>
    </location>
</feature>
<evidence type="ECO:0000313" key="3">
    <source>
        <dbReference type="Proteomes" id="UP000059113"/>
    </source>
</evidence>
<dbReference type="AlphaFoldDB" id="A0A0H4VJI9"/>
<feature type="transmembrane region" description="Helical" evidence="1">
    <location>
        <begin position="122"/>
        <end position="144"/>
    </location>
</feature>
<dbReference type="KEGG" id="ery:CP97_04175"/>
<feature type="transmembrane region" description="Helical" evidence="1">
    <location>
        <begin position="156"/>
        <end position="178"/>
    </location>
</feature>
<reference evidence="3" key="2">
    <citation type="submission" date="2015-04" db="EMBL/GenBank/DDBJ databases">
        <title>The complete genome sequence of Erythrobacter sp. s21-N3.</title>
        <authorList>
            <person name="Zhuang L."/>
            <person name="Liu Y."/>
            <person name="Shao Z."/>
        </authorList>
    </citation>
    <scope>NUCLEOTIDE SEQUENCE [LARGE SCALE GENOMIC DNA]</scope>
    <source>
        <strain evidence="3">s21-N3</strain>
    </source>
</reference>
<dbReference type="STRING" id="1648404.CP97_04175"/>
<protein>
    <recommendedName>
        <fullName evidence="4">DUF2029 domain-containing protein</fullName>
    </recommendedName>
</protein>
<accession>A0A0H4VJI9</accession>
<sequence>MAFCTRAMMVLHDPVARWEGLDRPLRHLPRRAAIGLLAVLAAVMVWSAVDIGPGQQAAEIDRNAPVAEDDGDLALYARISDRVAAGEPYYVAAMAEQRAGNYPTRPFVTVRLPTLAMLHAQLGLHGVTILLKTLLAAVIIAVILRIRRQTLALERIGAGVLMLLGGAAVITLDAALIHEVLAGLLLSLALAIYHPDRWWPALIAAALALSLRELALPFVLLWLAFALSQRRWPEVAAVGALMILFAIGMYLHFLGVEAQRLPGDSASQGWDALAGLRMPIFAMSQLTALLFLPLWLAAPLAIGPLVGWAGLGGRLGLFAAIWFAGFFAAMALFARAENFYWVQMTLPAYFAGFAFAPRAFADLAHATRIGMKG</sequence>
<evidence type="ECO:0000313" key="2">
    <source>
        <dbReference type="EMBL" id="AKQ43154.2"/>
    </source>
</evidence>
<keyword evidence="3" id="KW-1185">Reference proteome</keyword>
<name>A0A0H4VJI9_9SPHN</name>
<evidence type="ECO:0000256" key="1">
    <source>
        <dbReference type="SAM" id="Phobius"/>
    </source>
</evidence>
<feature type="transmembrane region" description="Helical" evidence="1">
    <location>
        <begin position="235"/>
        <end position="253"/>
    </location>
</feature>
<gene>
    <name evidence="2" type="ORF">CP97_04175</name>
</gene>
<keyword evidence="1" id="KW-0812">Transmembrane</keyword>
<feature type="transmembrane region" description="Helical" evidence="1">
    <location>
        <begin position="340"/>
        <end position="361"/>
    </location>
</feature>
<reference evidence="2 3" key="1">
    <citation type="journal article" date="2015" name="Int. J. Syst. Evol. Microbiol.">
        <title>Erythrobacter atlanticus sp. nov., a bacterium from ocean sediment able to degrade polycyclic aromatic hydrocarbons.</title>
        <authorList>
            <person name="Zhuang L."/>
            <person name="Liu Y."/>
            <person name="Wang L."/>
            <person name="Wang W."/>
            <person name="Shao Z."/>
        </authorList>
    </citation>
    <scope>NUCLEOTIDE SEQUENCE [LARGE SCALE GENOMIC DNA]</scope>
    <source>
        <strain evidence="3">s21-N3</strain>
    </source>
</reference>
<dbReference type="EMBL" id="CP011310">
    <property type="protein sequence ID" value="AKQ43154.2"/>
    <property type="molecule type" value="Genomic_DNA"/>
</dbReference>
<keyword evidence="1" id="KW-1133">Transmembrane helix</keyword>
<feature type="transmembrane region" description="Helical" evidence="1">
    <location>
        <begin position="280"/>
        <end position="303"/>
    </location>
</feature>
<dbReference type="Proteomes" id="UP000059113">
    <property type="component" value="Chromosome"/>
</dbReference>
<feature type="transmembrane region" description="Helical" evidence="1">
    <location>
        <begin position="198"/>
        <end position="223"/>
    </location>
</feature>
<organism evidence="2 3">
    <name type="scientific">Aurantiacibacter atlanticus</name>
    <dbReference type="NCBI Taxonomy" id="1648404"/>
    <lineage>
        <taxon>Bacteria</taxon>
        <taxon>Pseudomonadati</taxon>
        <taxon>Pseudomonadota</taxon>
        <taxon>Alphaproteobacteria</taxon>
        <taxon>Sphingomonadales</taxon>
        <taxon>Erythrobacteraceae</taxon>
        <taxon>Aurantiacibacter</taxon>
    </lineage>
</organism>